<dbReference type="AlphaFoldDB" id="A0ABD2YBD4"/>
<dbReference type="Gene3D" id="3.80.10.10">
    <property type="entry name" value="Ribonuclease Inhibitor"/>
    <property type="match status" value="1"/>
</dbReference>
<dbReference type="InterPro" id="IPR013210">
    <property type="entry name" value="LRR_N_plant-typ"/>
</dbReference>
<dbReference type="SUPFAM" id="SSF52058">
    <property type="entry name" value="L domain-like"/>
    <property type="match status" value="1"/>
</dbReference>
<name>A0ABD2YBD4_9GENT</name>
<accession>A0ABD2YBD4</accession>
<dbReference type="Pfam" id="PF08263">
    <property type="entry name" value="LRRNT_2"/>
    <property type="match status" value="1"/>
</dbReference>
<dbReference type="PANTHER" id="PTHR47988">
    <property type="entry name" value="SOMATIC EMBRYOGENESIS RECEPTOR KINASE 1"/>
    <property type="match status" value="1"/>
</dbReference>
<dbReference type="InterPro" id="IPR032675">
    <property type="entry name" value="LRR_dom_sf"/>
</dbReference>
<sequence>MKATAILLINVYLLSTFQLTNAASSKMHANAVREEGKALLVWKVGLDNNNQLKLSSWSALRNPCTNWIGIRCNKVGKIAIFNVTSFGIKGIPNHLNFSSFPHLTTIEHFDNALYGSIPPNIGNLSELIYLSLPGNHFSGVIPIEICKLTTLRHLILFNNSFHRPIPQKIGLLSSLVELDLGENELTGNPHIH</sequence>
<evidence type="ECO:0000256" key="6">
    <source>
        <dbReference type="SAM" id="SignalP"/>
    </source>
</evidence>
<evidence type="ECO:0000313" key="9">
    <source>
        <dbReference type="Proteomes" id="UP001630127"/>
    </source>
</evidence>
<keyword evidence="9" id="KW-1185">Reference proteome</keyword>
<feature type="chain" id="PRO_5044859474" description="Leucine-rich repeat-containing N-terminal plant-type domain-containing protein" evidence="6">
    <location>
        <begin position="23"/>
        <end position="192"/>
    </location>
</feature>
<dbReference type="GO" id="GO:0016020">
    <property type="term" value="C:membrane"/>
    <property type="evidence" value="ECO:0007669"/>
    <property type="project" value="UniProtKB-SubCell"/>
</dbReference>
<feature type="domain" description="Leucine-rich repeat-containing N-terminal plant-type" evidence="7">
    <location>
        <begin position="34"/>
        <end position="73"/>
    </location>
</feature>
<dbReference type="Pfam" id="PF00560">
    <property type="entry name" value="LRR_1"/>
    <property type="match status" value="1"/>
</dbReference>
<keyword evidence="2" id="KW-0433">Leucine-rich repeat</keyword>
<keyword evidence="5" id="KW-0472">Membrane</keyword>
<evidence type="ECO:0000313" key="8">
    <source>
        <dbReference type="EMBL" id="KAL3504500.1"/>
    </source>
</evidence>
<comment type="caution">
    <text evidence="8">The sequence shown here is derived from an EMBL/GenBank/DDBJ whole genome shotgun (WGS) entry which is preliminary data.</text>
</comment>
<evidence type="ECO:0000256" key="4">
    <source>
        <dbReference type="ARBA" id="ARBA00022737"/>
    </source>
</evidence>
<dbReference type="FunFam" id="3.80.10.10:FF:000400">
    <property type="entry name" value="Nuclear pore complex protein NUP107"/>
    <property type="match status" value="1"/>
</dbReference>
<evidence type="ECO:0000256" key="3">
    <source>
        <dbReference type="ARBA" id="ARBA00022729"/>
    </source>
</evidence>
<gene>
    <name evidence="8" type="ORF">ACH5RR_034341</name>
</gene>
<evidence type="ECO:0000256" key="5">
    <source>
        <dbReference type="ARBA" id="ARBA00023136"/>
    </source>
</evidence>
<proteinExistence type="predicted"/>
<dbReference type="InterPro" id="IPR001611">
    <property type="entry name" value="Leu-rich_rpt"/>
</dbReference>
<organism evidence="8 9">
    <name type="scientific">Cinchona calisaya</name>
    <dbReference type="NCBI Taxonomy" id="153742"/>
    <lineage>
        <taxon>Eukaryota</taxon>
        <taxon>Viridiplantae</taxon>
        <taxon>Streptophyta</taxon>
        <taxon>Embryophyta</taxon>
        <taxon>Tracheophyta</taxon>
        <taxon>Spermatophyta</taxon>
        <taxon>Magnoliopsida</taxon>
        <taxon>eudicotyledons</taxon>
        <taxon>Gunneridae</taxon>
        <taxon>Pentapetalae</taxon>
        <taxon>asterids</taxon>
        <taxon>lamiids</taxon>
        <taxon>Gentianales</taxon>
        <taxon>Rubiaceae</taxon>
        <taxon>Cinchonoideae</taxon>
        <taxon>Cinchoneae</taxon>
        <taxon>Cinchona</taxon>
    </lineage>
</organism>
<evidence type="ECO:0000259" key="7">
    <source>
        <dbReference type="Pfam" id="PF08263"/>
    </source>
</evidence>
<keyword evidence="3 6" id="KW-0732">Signal</keyword>
<protein>
    <recommendedName>
        <fullName evidence="7">Leucine-rich repeat-containing N-terminal plant-type domain-containing protein</fullName>
    </recommendedName>
</protein>
<keyword evidence="4" id="KW-0677">Repeat</keyword>
<feature type="signal peptide" evidence="6">
    <location>
        <begin position="1"/>
        <end position="22"/>
    </location>
</feature>
<evidence type="ECO:0000256" key="2">
    <source>
        <dbReference type="ARBA" id="ARBA00022614"/>
    </source>
</evidence>
<reference evidence="8 9" key="1">
    <citation type="submission" date="2024-11" db="EMBL/GenBank/DDBJ databases">
        <title>A near-complete genome assembly of Cinchona calisaya.</title>
        <authorList>
            <person name="Lian D.C."/>
            <person name="Zhao X.W."/>
            <person name="Wei L."/>
        </authorList>
    </citation>
    <scope>NUCLEOTIDE SEQUENCE [LARGE SCALE GENOMIC DNA]</scope>
    <source>
        <tissue evidence="8">Nenye</tissue>
    </source>
</reference>
<dbReference type="Proteomes" id="UP001630127">
    <property type="component" value="Unassembled WGS sequence"/>
</dbReference>
<dbReference type="EMBL" id="JBJUIK010000014">
    <property type="protein sequence ID" value="KAL3504500.1"/>
    <property type="molecule type" value="Genomic_DNA"/>
</dbReference>
<evidence type="ECO:0000256" key="1">
    <source>
        <dbReference type="ARBA" id="ARBA00004370"/>
    </source>
</evidence>
<comment type="subcellular location">
    <subcellularLocation>
        <location evidence="1">Membrane</location>
    </subcellularLocation>
</comment>